<dbReference type="AlphaFoldDB" id="A0A6J4UUC9"/>
<name>A0A6J4UUC9_9BACT</name>
<accession>A0A6J4UUC9</accession>
<protein>
    <submittedName>
        <fullName evidence="2">Uncharacterized protein</fullName>
    </submittedName>
</protein>
<organism evidence="2">
    <name type="scientific">uncultured Thermomicrobiales bacterium</name>
    <dbReference type="NCBI Taxonomy" id="1645740"/>
    <lineage>
        <taxon>Bacteria</taxon>
        <taxon>Pseudomonadati</taxon>
        <taxon>Thermomicrobiota</taxon>
        <taxon>Thermomicrobia</taxon>
        <taxon>Thermomicrobiales</taxon>
        <taxon>environmental samples</taxon>
    </lineage>
</organism>
<gene>
    <name evidence="2" type="ORF">AVDCRST_MAG43-1532</name>
</gene>
<evidence type="ECO:0000313" key="2">
    <source>
        <dbReference type="EMBL" id="CAA9556746.1"/>
    </source>
</evidence>
<sequence length="43" mass="4431">MADGLTIVGASGDDTGTWGPTDSIVPTVLSQSGLRPNTHHRDP</sequence>
<dbReference type="EMBL" id="CADCWI010000080">
    <property type="protein sequence ID" value="CAA9556746.1"/>
    <property type="molecule type" value="Genomic_DNA"/>
</dbReference>
<proteinExistence type="predicted"/>
<evidence type="ECO:0000256" key="1">
    <source>
        <dbReference type="SAM" id="MobiDB-lite"/>
    </source>
</evidence>
<reference evidence="2" key="1">
    <citation type="submission" date="2020-02" db="EMBL/GenBank/DDBJ databases">
        <authorList>
            <person name="Meier V. D."/>
        </authorList>
    </citation>
    <scope>NUCLEOTIDE SEQUENCE</scope>
    <source>
        <strain evidence="2">AVDCRST_MAG43</strain>
    </source>
</reference>
<feature type="region of interest" description="Disordered" evidence="1">
    <location>
        <begin position="1"/>
        <end position="43"/>
    </location>
</feature>